<dbReference type="AlphaFoldDB" id="A0A670Z4D1"/>
<dbReference type="Ensembl" id="ENSPTXT00000018581.1">
    <property type="protein sequence ID" value="ENSPTXP00000018039.1"/>
    <property type="gene ID" value="ENSPTXG00000012388.1"/>
</dbReference>
<reference evidence="1" key="1">
    <citation type="submission" date="2025-08" db="UniProtKB">
        <authorList>
            <consortium name="Ensembl"/>
        </authorList>
    </citation>
    <scope>IDENTIFICATION</scope>
</reference>
<dbReference type="Proteomes" id="UP000472273">
    <property type="component" value="Unplaced"/>
</dbReference>
<reference evidence="1" key="2">
    <citation type="submission" date="2025-09" db="UniProtKB">
        <authorList>
            <consortium name="Ensembl"/>
        </authorList>
    </citation>
    <scope>IDENTIFICATION</scope>
</reference>
<evidence type="ECO:0000313" key="2">
    <source>
        <dbReference type="Proteomes" id="UP000472273"/>
    </source>
</evidence>
<dbReference type="Gene3D" id="3.30.160.60">
    <property type="entry name" value="Classic Zinc Finger"/>
    <property type="match status" value="1"/>
</dbReference>
<accession>A0A670Z4D1</accession>
<keyword evidence="2" id="KW-1185">Reference proteome</keyword>
<evidence type="ECO:0000313" key="1">
    <source>
        <dbReference type="Ensembl" id="ENSPTXP00000018039.1"/>
    </source>
</evidence>
<name>A0A670Z4D1_PSETE</name>
<dbReference type="GeneTree" id="ENSGT00940000175215"/>
<proteinExistence type="predicted"/>
<organism evidence="1 2">
    <name type="scientific">Pseudonaja textilis</name>
    <name type="common">Eastern brown snake</name>
    <dbReference type="NCBI Taxonomy" id="8673"/>
    <lineage>
        <taxon>Eukaryota</taxon>
        <taxon>Metazoa</taxon>
        <taxon>Chordata</taxon>
        <taxon>Craniata</taxon>
        <taxon>Vertebrata</taxon>
        <taxon>Euteleostomi</taxon>
        <taxon>Lepidosauria</taxon>
        <taxon>Squamata</taxon>
        <taxon>Bifurcata</taxon>
        <taxon>Unidentata</taxon>
        <taxon>Episquamata</taxon>
        <taxon>Toxicofera</taxon>
        <taxon>Serpentes</taxon>
        <taxon>Colubroidea</taxon>
        <taxon>Elapidae</taxon>
        <taxon>Hydrophiinae</taxon>
        <taxon>Pseudonaja</taxon>
    </lineage>
</organism>
<sequence length="80" mass="9306">MKSSEIDQELFTESYCRVCSAQLISESQRVAHYEVRSVMLEEGKRSSPKLILTLEKLTYKIRSTSFVCHYTQTQVWNALV</sequence>
<evidence type="ECO:0008006" key="3">
    <source>
        <dbReference type="Google" id="ProtNLM"/>
    </source>
</evidence>
<protein>
    <recommendedName>
        <fullName evidence="3">Zinc finger matrin-type 4</fullName>
    </recommendedName>
</protein>